<dbReference type="KEGG" id="dpc:A6048_07615"/>
<dbReference type="Proteomes" id="UP000244903">
    <property type="component" value="Chromosome"/>
</dbReference>
<dbReference type="EMBL" id="CP015453">
    <property type="protein sequence ID" value="AWH95383.1"/>
    <property type="molecule type" value="Genomic_DNA"/>
</dbReference>
<name>A0AAD0NQV1_9ACTN</name>
<feature type="compositionally biased region" description="Polar residues" evidence="1">
    <location>
        <begin position="36"/>
        <end position="47"/>
    </location>
</feature>
<feature type="region of interest" description="Disordered" evidence="1">
    <location>
        <begin position="36"/>
        <end position="58"/>
    </location>
</feature>
<evidence type="ECO:0000313" key="3">
    <source>
        <dbReference type="Proteomes" id="UP000244903"/>
    </source>
</evidence>
<keyword evidence="3" id="KW-1185">Reference proteome</keyword>
<evidence type="ECO:0000313" key="2">
    <source>
        <dbReference type="EMBL" id="AWH95383.1"/>
    </source>
</evidence>
<protein>
    <recommendedName>
        <fullName evidence="4">Preprotein translocase subunit SecD</fullName>
    </recommendedName>
</protein>
<proteinExistence type="predicted"/>
<evidence type="ECO:0008006" key="4">
    <source>
        <dbReference type="Google" id="ProtNLM"/>
    </source>
</evidence>
<reference evidence="2 3" key="1">
    <citation type="submission" date="2016-04" db="EMBL/GenBank/DDBJ databases">
        <title>Complete genome sequence of the haloalkaliphilic hydrocarbon-degrading bacterium Dietzia psychralcaliphila ILA-1T, isolated from a drain of a fish product-processing plant.</title>
        <authorList>
            <person name="Zhao J."/>
            <person name="Hu B."/>
            <person name="Geng S."/>
            <person name="Nie Y."/>
            <person name="Tang Y."/>
        </authorList>
    </citation>
    <scope>NUCLEOTIDE SEQUENCE [LARGE SCALE GENOMIC DNA]</scope>
    <source>
        <strain evidence="2 3">ILA-1</strain>
    </source>
</reference>
<dbReference type="RefSeq" id="WP_107749169.1">
    <property type="nucleotide sequence ID" value="NZ_CP015453.1"/>
</dbReference>
<gene>
    <name evidence="2" type="ORF">A6048_07615</name>
</gene>
<organism evidence="2 3">
    <name type="scientific">Dietzia psychralcaliphila</name>
    <dbReference type="NCBI Taxonomy" id="139021"/>
    <lineage>
        <taxon>Bacteria</taxon>
        <taxon>Bacillati</taxon>
        <taxon>Actinomycetota</taxon>
        <taxon>Actinomycetes</taxon>
        <taxon>Mycobacteriales</taxon>
        <taxon>Dietziaceae</taxon>
        <taxon>Dietzia</taxon>
    </lineage>
</organism>
<accession>A0AAD0NQV1</accession>
<evidence type="ECO:0000256" key="1">
    <source>
        <dbReference type="SAM" id="MobiDB-lite"/>
    </source>
</evidence>
<sequence>MHQARWTAQHTQDVAPHRVTKKLTLVISLLTALTGCSSDGSSEDNATTPPPASDEAVNATSGALELAVSQTCSPGSDPHCIPYYDEHILVIPTAFERAGVESASGDPSAGEFDMVTVQLDSAGTEVVQRMTAEALQGGDRARLVMKVGDTVISAARVRGELRTDHMQVALPPDAPTEDILENLNGPGE</sequence>
<dbReference type="AlphaFoldDB" id="A0AAD0NQV1"/>